<comment type="caution">
    <text evidence="15">The sequence shown here is derived from an EMBL/GenBank/DDBJ whole genome shotgun (WGS) entry which is preliminary data.</text>
</comment>
<reference evidence="15 16" key="1">
    <citation type="submission" date="2024-06" db="EMBL/GenBank/DDBJ databases">
        <authorList>
            <person name="Pan Q."/>
            <person name="Wen M."/>
            <person name="Jouanno E."/>
            <person name="Zahm M."/>
            <person name="Klopp C."/>
            <person name="Cabau C."/>
            <person name="Louis A."/>
            <person name="Berthelot C."/>
            <person name="Parey E."/>
            <person name="Roest Crollius H."/>
            <person name="Montfort J."/>
            <person name="Robinson-Rechavi M."/>
            <person name="Bouchez O."/>
            <person name="Lampietro C."/>
            <person name="Lopez Roques C."/>
            <person name="Donnadieu C."/>
            <person name="Postlethwait J."/>
            <person name="Bobe J."/>
            <person name="Verreycken H."/>
            <person name="Guiguen Y."/>
        </authorList>
    </citation>
    <scope>NUCLEOTIDE SEQUENCE [LARGE SCALE GENOMIC DNA]</scope>
    <source>
        <strain evidence="15">Up_M1</strain>
        <tissue evidence="15">Testis</tissue>
    </source>
</reference>
<evidence type="ECO:0000256" key="10">
    <source>
        <dbReference type="ARBA" id="ARBA00078387"/>
    </source>
</evidence>
<keyword evidence="16" id="KW-1185">Reference proteome</keyword>
<feature type="region of interest" description="Disordered" evidence="13">
    <location>
        <begin position="189"/>
        <end position="211"/>
    </location>
</feature>
<evidence type="ECO:0000256" key="12">
    <source>
        <dbReference type="ARBA" id="ARBA00080040"/>
    </source>
</evidence>
<evidence type="ECO:0000256" key="4">
    <source>
        <dbReference type="ARBA" id="ARBA00022786"/>
    </source>
</evidence>
<dbReference type="GO" id="GO:0061630">
    <property type="term" value="F:ubiquitin protein ligase activity"/>
    <property type="evidence" value="ECO:0007669"/>
    <property type="project" value="UniProtKB-EC"/>
</dbReference>
<dbReference type="EC" id="2.3.2.27" evidence="2"/>
<dbReference type="GO" id="GO:0000209">
    <property type="term" value="P:protein polyubiquitination"/>
    <property type="evidence" value="ECO:0007669"/>
    <property type="project" value="UniProtKB-ARBA"/>
</dbReference>
<feature type="domain" description="SEFIR" evidence="14">
    <location>
        <begin position="268"/>
        <end position="405"/>
    </location>
</feature>
<evidence type="ECO:0000313" key="15">
    <source>
        <dbReference type="EMBL" id="KAL0967343.1"/>
    </source>
</evidence>
<dbReference type="GO" id="GO:0097400">
    <property type="term" value="P:interleukin-17-mediated signaling pathway"/>
    <property type="evidence" value="ECO:0007669"/>
    <property type="project" value="UniProtKB-ARBA"/>
</dbReference>
<evidence type="ECO:0000259" key="14">
    <source>
        <dbReference type="PROSITE" id="PS51534"/>
    </source>
</evidence>
<dbReference type="GO" id="GO:0038173">
    <property type="term" value="P:interleukin-17A-mediated signaling pathway"/>
    <property type="evidence" value="ECO:0007669"/>
    <property type="project" value="UniProtKB-ARBA"/>
</dbReference>
<evidence type="ECO:0000256" key="1">
    <source>
        <dbReference type="ARBA" id="ARBA00000900"/>
    </source>
</evidence>
<keyword evidence="4" id="KW-0833">Ubl conjugation pathway</keyword>
<evidence type="ECO:0000256" key="2">
    <source>
        <dbReference type="ARBA" id="ARBA00012483"/>
    </source>
</evidence>
<dbReference type="PANTHER" id="PTHR34257">
    <property type="entry name" value="ADAPTER PROTEIN CIKS"/>
    <property type="match status" value="1"/>
</dbReference>
<gene>
    <name evidence="15" type="ORF">UPYG_G00251060</name>
</gene>
<comment type="catalytic activity">
    <reaction evidence="1">
        <text>S-ubiquitinyl-[E2 ubiquitin-conjugating enzyme]-L-cysteine + [acceptor protein]-L-lysine = [E2 ubiquitin-conjugating enzyme]-L-cysteine + N(6)-ubiquitinyl-[acceptor protein]-L-lysine.</text>
        <dbReference type="EC" id="2.3.2.27"/>
    </reaction>
</comment>
<evidence type="ECO:0000256" key="8">
    <source>
        <dbReference type="ARBA" id="ARBA00075327"/>
    </source>
</evidence>
<name>A0ABD0WBW1_UMBPY</name>
<dbReference type="AlphaFoldDB" id="A0ABD0WBW1"/>
<feature type="compositionally biased region" description="Low complexity" evidence="13">
    <location>
        <begin position="194"/>
        <end position="205"/>
    </location>
</feature>
<evidence type="ECO:0000256" key="11">
    <source>
        <dbReference type="ARBA" id="ARBA00078673"/>
    </source>
</evidence>
<sequence length="429" mass="49164">MNYFTESRSIPVETDESMTLSTIDLLWPSGNEVKEGSRFTPEVTINGISQVDTEDSWGIPMKDPLGKLPQQPRIPSLPGPFQNDFSRHTSDHPMNDYHLHDPRLHLQDFHRPLSWPQQPDCSLEGAENLEAPLPLVSDFHYAPPGHPAHTNPQCPDPVRYICPRQHPCQQPMPQTRPFHNHDYNHLQHVEPQQKPHQHPQPWSPQTKNRIHGQGALKSPCLNHLQAPPRQVMSEVNVVPSFPATTSHQPAAGIATQEIIRTINLPEECRKVFITYSVDVASEMFTFVKFLTDQGFKTAIDIFETAVLSIDVNKWMDSYLKDKSVLIVVVISPKYKADVEGDADDEHGLHTKYIYTQMQNEFIQQRCLNFRLVPVLFPTATKRHVPTWLQSTRIYRWPQDTQDLLLRLLREERFIAPPLGKGLTISIRPI</sequence>
<dbReference type="PANTHER" id="PTHR34257:SF4">
    <property type="entry name" value="ADAPTER PROTEIN CIKS"/>
    <property type="match status" value="1"/>
</dbReference>
<dbReference type="GO" id="GO:0006954">
    <property type="term" value="P:inflammatory response"/>
    <property type="evidence" value="ECO:0007669"/>
    <property type="project" value="UniProtKB-KW"/>
</dbReference>
<proteinExistence type="predicted"/>
<keyword evidence="5" id="KW-0395">Inflammatory response</keyword>
<dbReference type="PROSITE" id="PS51534">
    <property type="entry name" value="SEFIR"/>
    <property type="match status" value="1"/>
</dbReference>
<organism evidence="15 16">
    <name type="scientific">Umbra pygmaea</name>
    <name type="common">Eastern mudminnow</name>
    <dbReference type="NCBI Taxonomy" id="75934"/>
    <lineage>
        <taxon>Eukaryota</taxon>
        <taxon>Metazoa</taxon>
        <taxon>Chordata</taxon>
        <taxon>Craniata</taxon>
        <taxon>Vertebrata</taxon>
        <taxon>Euteleostomi</taxon>
        <taxon>Actinopterygii</taxon>
        <taxon>Neopterygii</taxon>
        <taxon>Teleostei</taxon>
        <taxon>Protacanthopterygii</taxon>
        <taxon>Esociformes</taxon>
        <taxon>Umbridae</taxon>
        <taxon>Umbra</taxon>
    </lineage>
</organism>
<evidence type="ECO:0000256" key="13">
    <source>
        <dbReference type="SAM" id="MobiDB-lite"/>
    </source>
</evidence>
<dbReference type="FunFam" id="3.40.50.11530:FF:000007">
    <property type="entry name" value="adapter protein CIKS isoform X3"/>
    <property type="match status" value="1"/>
</dbReference>
<dbReference type="Gene3D" id="3.40.50.11530">
    <property type="match status" value="1"/>
</dbReference>
<comment type="subunit">
    <text evidence="6">Interacts with IKBKG/NF-kappa B essential modulator, with CHUK/IKK-alpha and with IKBKB/IKK-beta. Interacts with TRAF6; this interaction is direct. Interacts with IL17RA and IL17RC. Interacts with IL17RB.</text>
</comment>
<accession>A0ABD0WBW1</accession>
<dbReference type="GO" id="GO:0005737">
    <property type="term" value="C:cytoplasm"/>
    <property type="evidence" value="ECO:0007669"/>
    <property type="project" value="UniProtKB-ARBA"/>
</dbReference>
<evidence type="ECO:0000313" key="16">
    <source>
        <dbReference type="Proteomes" id="UP001557470"/>
    </source>
</evidence>
<evidence type="ECO:0000256" key="9">
    <source>
        <dbReference type="ARBA" id="ARBA00076636"/>
    </source>
</evidence>
<keyword evidence="3" id="KW-0808">Transferase</keyword>
<evidence type="ECO:0000256" key="3">
    <source>
        <dbReference type="ARBA" id="ARBA00022679"/>
    </source>
</evidence>
<protein>
    <recommendedName>
        <fullName evidence="7">E3 ubiquitin ligase TRAF3IP2</fullName>
        <ecNumber evidence="2">2.3.2.27</ecNumber>
    </recommendedName>
    <alternativeName>
        <fullName evidence="8">Adapter protein CIKS</fullName>
    </alternativeName>
    <alternativeName>
        <fullName evidence="9">Connection to IKK and SAPK/JNK</fullName>
    </alternativeName>
    <alternativeName>
        <fullName evidence="12">E3 ubiquitin-protein ligase CIKS</fullName>
    </alternativeName>
    <alternativeName>
        <fullName evidence="10">Nuclear factor NF-kappa-B activator 1</fullName>
    </alternativeName>
    <alternativeName>
        <fullName evidence="11">TRAF3-interacting protein 2</fullName>
    </alternativeName>
</protein>
<dbReference type="Proteomes" id="UP001557470">
    <property type="component" value="Unassembled WGS sequence"/>
</dbReference>
<dbReference type="EMBL" id="JAGEUA010000008">
    <property type="protein sequence ID" value="KAL0967343.1"/>
    <property type="molecule type" value="Genomic_DNA"/>
</dbReference>
<dbReference type="InterPro" id="IPR053047">
    <property type="entry name" value="E3_ubiq_ligase_TRAF3IP2"/>
</dbReference>
<dbReference type="InterPro" id="IPR013568">
    <property type="entry name" value="SEFIR_dom"/>
</dbReference>
<evidence type="ECO:0000256" key="7">
    <source>
        <dbReference type="ARBA" id="ARBA00073304"/>
    </source>
</evidence>
<dbReference type="Pfam" id="PF08357">
    <property type="entry name" value="SEFIR"/>
    <property type="match status" value="1"/>
</dbReference>
<evidence type="ECO:0000256" key="5">
    <source>
        <dbReference type="ARBA" id="ARBA00023198"/>
    </source>
</evidence>
<evidence type="ECO:0000256" key="6">
    <source>
        <dbReference type="ARBA" id="ARBA00064316"/>
    </source>
</evidence>